<organism evidence="2 3">
    <name type="scientific">Sordaria macrospora</name>
    <dbReference type="NCBI Taxonomy" id="5147"/>
    <lineage>
        <taxon>Eukaryota</taxon>
        <taxon>Fungi</taxon>
        <taxon>Dikarya</taxon>
        <taxon>Ascomycota</taxon>
        <taxon>Pezizomycotina</taxon>
        <taxon>Sordariomycetes</taxon>
        <taxon>Sordariomycetidae</taxon>
        <taxon>Sordariales</taxon>
        <taxon>Sordariaceae</taxon>
        <taxon>Sordaria</taxon>
    </lineage>
</organism>
<feature type="compositionally biased region" description="Low complexity" evidence="1">
    <location>
        <begin position="129"/>
        <end position="143"/>
    </location>
</feature>
<evidence type="ECO:0000256" key="1">
    <source>
        <dbReference type="SAM" id="MobiDB-lite"/>
    </source>
</evidence>
<protein>
    <submittedName>
        <fullName evidence="2">Uncharacterized protein</fullName>
    </submittedName>
</protein>
<gene>
    <name evidence="2" type="ORF">SMACR_08501</name>
</gene>
<feature type="compositionally biased region" description="Low complexity" evidence="1">
    <location>
        <begin position="72"/>
        <end position="86"/>
    </location>
</feature>
<name>A0A8S8ZT64_SORMA</name>
<proteinExistence type="predicted"/>
<dbReference type="AlphaFoldDB" id="A0A8S8ZT64"/>
<feature type="region of interest" description="Disordered" evidence="1">
    <location>
        <begin position="127"/>
        <end position="178"/>
    </location>
</feature>
<dbReference type="Proteomes" id="UP000433876">
    <property type="component" value="Unassembled WGS sequence"/>
</dbReference>
<feature type="compositionally biased region" description="Low complexity" evidence="1">
    <location>
        <begin position="152"/>
        <end position="176"/>
    </location>
</feature>
<reference evidence="2 3" key="1">
    <citation type="submission" date="2017-07" db="EMBL/GenBank/DDBJ databases">
        <title>Genome sequence of the Sordaria macrospora wild type strain R19027.</title>
        <authorList>
            <person name="Nowrousian M."/>
            <person name="Teichert I."/>
            <person name="Kueck U."/>
        </authorList>
    </citation>
    <scope>NUCLEOTIDE SEQUENCE [LARGE SCALE GENOMIC DNA]</scope>
    <source>
        <strain evidence="2 3">R19027</strain>
        <tissue evidence="2">Mycelium</tissue>
    </source>
</reference>
<accession>A0A8S8ZT64</accession>
<comment type="caution">
    <text evidence="2">The sequence shown here is derived from an EMBL/GenBank/DDBJ whole genome shotgun (WGS) entry which is preliminary data.</text>
</comment>
<dbReference type="VEuPathDB" id="FungiDB:SMAC_08501"/>
<evidence type="ECO:0000313" key="3">
    <source>
        <dbReference type="Proteomes" id="UP000433876"/>
    </source>
</evidence>
<feature type="region of interest" description="Disordered" evidence="1">
    <location>
        <begin position="62"/>
        <end position="87"/>
    </location>
</feature>
<feature type="region of interest" description="Disordered" evidence="1">
    <location>
        <begin position="221"/>
        <end position="254"/>
    </location>
</feature>
<dbReference type="EMBL" id="NMPR01000060">
    <property type="protein sequence ID" value="KAA8632176.1"/>
    <property type="molecule type" value="Genomic_DNA"/>
</dbReference>
<feature type="compositionally biased region" description="Basic and acidic residues" evidence="1">
    <location>
        <begin position="245"/>
        <end position="254"/>
    </location>
</feature>
<evidence type="ECO:0000313" key="2">
    <source>
        <dbReference type="EMBL" id="KAA8632176.1"/>
    </source>
</evidence>
<sequence length="254" mass="27868">MGNLATGKVPQATSQIQTWLWDVQTTAALPYNKMSNIMNSNSTHEAKPKLPKHVVRRYKLRGSIKTHDDDNSSSSTPSPRSSTTTSLGLATIHKDTVHKGPIHEGPVHEDPSYVHQGPVFVHDDYEKQSATSSSNGSSSSTSSPPTAEEKATITANHTTNTTTTTTTATTTTNPPTGNSCHMTSAFILMEQHSIDIETVTNEQWEEIMWYQVAVVRKQRREKRRGGHQTHCGEIFAGPSETEEGESVKAEGKRQ</sequence>